<gene>
    <name evidence="10" type="ORF">D8S82_03120</name>
</gene>
<dbReference type="PANTHER" id="PTHR43166:SF9">
    <property type="entry name" value="GLUTAMATE_ASPARTATE IMPORT ATP-BINDING PROTEIN GLTL"/>
    <property type="match status" value="1"/>
</dbReference>
<keyword evidence="4" id="KW-1003">Cell membrane</keyword>
<protein>
    <submittedName>
        <fullName evidence="10">Amino acid ABC transporter ATP-binding protein</fullName>
    </submittedName>
</protein>
<dbReference type="SMART" id="SM00382">
    <property type="entry name" value="AAA"/>
    <property type="match status" value="1"/>
</dbReference>
<dbReference type="Proteomes" id="UP000315759">
    <property type="component" value="Unassembled WGS sequence"/>
</dbReference>
<dbReference type="GO" id="GO:0005524">
    <property type="term" value="F:ATP binding"/>
    <property type="evidence" value="ECO:0007669"/>
    <property type="project" value="UniProtKB-KW"/>
</dbReference>
<dbReference type="InterPro" id="IPR017871">
    <property type="entry name" value="ABC_transporter-like_CS"/>
</dbReference>
<evidence type="ECO:0000313" key="10">
    <source>
        <dbReference type="EMBL" id="TQR88199.1"/>
    </source>
</evidence>
<dbReference type="PROSITE" id="PS50893">
    <property type="entry name" value="ABC_TRANSPORTER_2"/>
    <property type="match status" value="1"/>
</dbReference>
<proteinExistence type="inferred from homology"/>
<evidence type="ECO:0000256" key="3">
    <source>
        <dbReference type="ARBA" id="ARBA00022448"/>
    </source>
</evidence>
<evidence type="ECO:0000256" key="1">
    <source>
        <dbReference type="ARBA" id="ARBA00004202"/>
    </source>
</evidence>
<dbReference type="Gene3D" id="3.40.50.300">
    <property type="entry name" value="P-loop containing nucleotide triphosphate hydrolases"/>
    <property type="match status" value="1"/>
</dbReference>
<dbReference type="InterPro" id="IPR030679">
    <property type="entry name" value="ABC_ATPase_HisP-typ"/>
</dbReference>
<name>A0A544W7L6_9MYCO</name>
<dbReference type="EMBL" id="VIFX01000003">
    <property type="protein sequence ID" value="TQR88199.1"/>
    <property type="molecule type" value="Genomic_DNA"/>
</dbReference>
<evidence type="ECO:0000256" key="4">
    <source>
        <dbReference type="ARBA" id="ARBA00022475"/>
    </source>
</evidence>
<evidence type="ECO:0000313" key="11">
    <source>
        <dbReference type="Proteomes" id="UP000315759"/>
    </source>
</evidence>
<keyword evidence="6 10" id="KW-0067">ATP-binding</keyword>
<evidence type="ECO:0000256" key="6">
    <source>
        <dbReference type="ARBA" id="ARBA00022840"/>
    </source>
</evidence>
<dbReference type="Pfam" id="PF00005">
    <property type="entry name" value="ABC_tran"/>
    <property type="match status" value="1"/>
</dbReference>
<dbReference type="PROSITE" id="PS00211">
    <property type="entry name" value="ABC_TRANSPORTER_1"/>
    <property type="match status" value="1"/>
</dbReference>
<sequence>MGGEARGDPAGCAVTEPQPVLSVRGLTKAYHDRPVLQGVDLDVAEHQVVVLIGASGSGKSTLLRCVDLLEDIDDGQILLDGRDISDPRIDADQARQAMGMVFQSFNLFPHMTALANVALAPRVVHGSSRREAEDRGRELLDRVGLSSHAGAYPDKLSGGQQQRVAIARALAYEPRLLLLDEITSALDPELVGEVLTLVGELASTGRTIVMATHEMAFAREVADTVCFLDGGRIVESGSAADVLTNPREDRTRQFLQRFTGGR</sequence>
<dbReference type="InterPro" id="IPR003439">
    <property type="entry name" value="ABC_transporter-like_ATP-bd"/>
</dbReference>
<keyword evidence="5" id="KW-0547">Nucleotide-binding</keyword>
<evidence type="ECO:0000256" key="5">
    <source>
        <dbReference type="ARBA" id="ARBA00022741"/>
    </source>
</evidence>
<keyword evidence="3" id="KW-0813">Transport</keyword>
<dbReference type="SUPFAM" id="SSF52540">
    <property type="entry name" value="P-loop containing nucleoside triphosphate hydrolases"/>
    <property type="match status" value="1"/>
</dbReference>
<dbReference type="GO" id="GO:0016887">
    <property type="term" value="F:ATP hydrolysis activity"/>
    <property type="evidence" value="ECO:0007669"/>
    <property type="project" value="InterPro"/>
</dbReference>
<reference evidence="10 11" key="1">
    <citation type="submission" date="2018-10" db="EMBL/GenBank/DDBJ databases">
        <title>Draft genome of Mycobacterium hodleri strain B.</title>
        <authorList>
            <person name="Amande T.J."/>
            <person name="Mcgenity T.J."/>
        </authorList>
    </citation>
    <scope>NUCLEOTIDE SEQUENCE [LARGE SCALE GENOMIC DNA]</scope>
    <source>
        <strain evidence="10 11">B</strain>
    </source>
</reference>
<comment type="caution">
    <text evidence="10">The sequence shown here is derived from an EMBL/GenBank/DDBJ whole genome shotgun (WGS) entry which is preliminary data.</text>
</comment>
<evidence type="ECO:0000256" key="8">
    <source>
        <dbReference type="ARBA" id="ARBA00023136"/>
    </source>
</evidence>
<organism evidence="10 11">
    <name type="scientific">Mycolicibacterium hodleri</name>
    <dbReference type="NCBI Taxonomy" id="49897"/>
    <lineage>
        <taxon>Bacteria</taxon>
        <taxon>Bacillati</taxon>
        <taxon>Actinomycetota</taxon>
        <taxon>Actinomycetes</taxon>
        <taxon>Mycobacteriales</taxon>
        <taxon>Mycobacteriaceae</taxon>
        <taxon>Mycolicibacterium</taxon>
    </lineage>
</organism>
<comment type="subcellular location">
    <subcellularLocation>
        <location evidence="1">Cell membrane</location>
        <topology evidence="1">Peripheral membrane protein</topology>
    </subcellularLocation>
</comment>
<dbReference type="AlphaFoldDB" id="A0A544W7L6"/>
<accession>A0A544W7L6</accession>
<dbReference type="GO" id="GO:0005886">
    <property type="term" value="C:plasma membrane"/>
    <property type="evidence" value="ECO:0007669"/>
    <property type="project" value="UniProtKB-SubCell"/>
</dbReference>
<dbReference type="CDD" id="cd03262">
    <property type="entry name" value="ABC_HisP_GlnQ"/>
    <property type="match status" value="1"/>
</dbReference>
<evidence type="ECO:0000256" key="2">
    <source>
        <dbReference type="ARBA" id="ARBA00005417"/>
    </source>
</evidence>
<keyword evidence="8" id="KW-0472">Membrane</keyword>
<keyword evidence="11" id="KW-1185">Reference proteome</keyword>
<comment type="similarity">
    <text evidence="2">Belongs to the ABC transporter superfamily.</text>
</comment>
<feature type="domain" description="ABC transporter" evidence="9">
    <location>
        <begin position="21"/>
        <end position="255"/>
    </location>
</feature>
<keyword evidence="7" id="KW-0029">Amino-acid transport</keyword>
<dbReference type="PANTHER" id="PTHR43166">
    <property type="entry name" value="AMINO ACID IMPORT ATP-BINDING PROTEIN"/>
    <property type="match status" value="1"/>
</dbReference>
<evidence type="ECO:0000256" key="7">
    <source>
        <dbReference type="ARBA" id="ARBA00022970"/>
    </source>
</evidence>
<dbReference type="PIRSF" id="PIRSF039085">
    <property type="entry name" value="ABC_ATPase_HisP"/>
    <property type="match status" value="1"/>
</dbReference>
<dbReference type="InterPro" id="IPR003593">
    <property type="entry name" value="AAA+_ATPase"/>
</dbReference>
<dbReference type="InterPro" id="IPR050086">
    <property type="entry name" value="MetN_ABC_transporter-like"/>
</dbReference>
<dbReference type="GO" id="GO:0015424">
    <property type="term" value="F:ABC-type amino acid transporter activity"/>
    <property type="evidence" value="ECO:0007669"/>
    <property type="project" value="InterPro"/>
</dbReference>
<evidence type="ECO:0000259" key="9">
    <source>
        <dbReference type="PROSITE" id="PS50893"/>
    </source>
</evidence>
<dbReference type="InterPro" id="IPR027417">
    <property type="entry name" value="P-loop_NTPase"/>
</dbReference>